<organism evidence="4">
    <name type="scientific">Caenorhabditis remanei</name>
    <name type="common">Caenorhabditis vulgaris</name>
    <dbReference type="NCBI Taxonomy" id="31234"/>
    <lineage>
        <taxon>Eukaryota</taxon>
        <taxon>Metazoa</taxon>
        <taxon>Ecdysozoa</taxon>
        <taxon>Nematoda</taxon>
        <taxon>Chromadorea</taxon>
        <taxon>Rhabditida</taxon>
        <taxon>Rhabditina</taxon>
        <taxon>Rhabditomorpha</taxon>
        <taxon>Rhabditoidea</taxon>
        <taxon>Rhabditidae</taxon>
        <taxon>Peloderinae</taxon>
        <taxon>Caenorhabditis</taxon>
    </lineage>
</organism>
<dbReference type="EMBL" id="DS268519">
    <property type="protein sequence ID" value="EFO85071.1"/>
    <property type="molecule type" value="Genomic_DNA"/>
</dbReference>
<accession>E3N3K1</accession>
<evidence type="ECO:0000313" key="3">
    <source>
        <dbReference type="EMBL" id="EFO85071.1"/>
    </source>
</evidence>
<dbReference type="InParanoid" id="E3N3K1"/>
<reference evidence="3" key="1">
    <citation type="submission" date="2007-07" db="EMBL/GenBank/DDBJ databases">
        <title>PCAP assembly of the Caenorhabditis remanei genome.</title>
        <authorList>
            <consortium name="The Caenorhabditis remanei Sequencing Consortium"/>
            <person name="Wilson R.K."/>
        </authorList>
    </citation>
    <scope>NUCLEOTIDE SEQUENCE [LARGE SCALE GENOMIC DNA]</scope>
    <source>
        <strain evidence="3">PB4641</strain>
    </source>
</reference>
<name>E3N3K1_CAERE</name>
<dbReference type="InterPro" id="IPR001810">
    <property type="entry name" value="F-box_dom"/>
</dbReference>
<dbReference type="OrthoDB" id="5874348at2759"/>
<feature type="chain" id="PRO_5013402177" description="F-box domain-containing protein" evidence="1">
    <location>
        <begin position="16"/>
        <end position="582"/>
    </location>
</feature>
<dbReference type="HOGENOM" id="CLU_468719_0_0_1"/>
<feature type="domain" description="F-box" evidence="2">
    <location>
        <begin position="3"/>
        <end position="49"/>
    </location>
</feature>
<evidence type="ECO:0000313" key="4">
    <source>
        <dbReference type="Proteomes" id="UP000008281"/>
    </source>
</evidence>
<dbReference type="InterPro" id="IPR036397">
    <property type="entry name" value="RNaseH_sf"/>
</dbReference>
<dbReference type="AlphaFoldDB" id="E3N3K1"/>
<evidence type="ECO:0000259" key="2">
    <source>
        <dbReference type="PROSITE" id="PS50181"/>
    </source>
</evidence>
<dbReference type="GO" id="GO:0003676">
    <property type="term" value="F:nucleic acid binding"/>
    <property type="evidence" value="ECO:0007669"/>
    <property type="project" value="InterPro"/>
</dbReference>
<dbReference type="PANTHER" id="PTHR33939:SF1">
    <property type="entry name" value="DUF4371 DOMAIN-CONTAINING PROTEIN"/>
    <property type="match status" value="1"/>
</dbReference>
<dbReference type="PANTHER" id="PTHR33939">
    <property type="entry name" value="PROTEIN CBG22215"/>
    <property type="match status" value="1"/>
</dbReference>
<dbReference type="Proteomes" id="UP000008281">
    <property type="component" value="Unassembled WGS sequence"/>
</dbReference>
<evidence type="ECO:0000256" key="1">
    <source>
        <dbReference type="SAM" id="SignalP"/>
    </source>
</evidence>
<gene>
    <name evidence="3" type="ORF">CRE_21999</name>
</gene>
<dbReference type="PROSITE" id="PS50181">
    <property type="entry name" value="FBOX"/>
    <property type="match status" value="1"/>
</dbReference>
<dbReference type="eggNOG" id="ENOG502S9PR">
    <property type="taxonomic scope" value="Eukaryota"/>
</dbReference>
<keyword evidence="1" id="KW-0732">Signal</keyword>
<dbReference type="Pfam" id="PF00646">
    <property type="entry name" value="F-box"/>
    <property type="match status" value="1"/>
</dbReference>
<keyword evidence="4" id="KW-1185">Reference proteome</keyword>
<feature type="signal peptide" evidence="1">
    <location>
        <begin position="1"/>
        <end position="15"/>
    </location>
</feature>
<sequence length="582" mass="66245">MPPFLLLHLPQLVLFKVFKSLSINEKIKLSICSKRISTQINNARLYSQKVVVVLDILRKKISVFSKNGQDKCEIFTYPDSGKSQDSNAQQFSIACCSVSAVSIPIGIKIFCKNHEEGFLSVIRHLLEMFRCKISTGQYCWRQELFQPILTELFDLQQEFGTINVGLHEKKSLNSSSVWFICTKWVCADGSSSGNPRVYVFITTMLVSSCFDGFGPWVFTILLPYMNNDYYQIRIPPTMFAPSIESASNRSARVFFRPELYFRSRDRDHPKHNARSDCGGWASILPGRYPTPPYRPNGEHRNDTLPQDETWVYLGMVLKRAWQFSSSTMYQRARLLNPEAPVPGPKKGASRGKRGIVAAVITEEGVLKGSEQVWVSSGKLEDQTADYHSEMNSDLYEEYIKTRVLPELIKTAASANRPPVLVIDNAPYHNRYIDKAPTKSCRKDVIIDWLSTRGVSTPKKAKKPQVVKMLENYINSKGGRDVFKRYVVDEYAKSLGVTVIRLPPYHCFLNPIELMWSQLKHEVMKAGTTSTQLAEVRQNTLQFLQNFSAESSMKLFQHVSQIEEEVRIKIKERASSTTTPSTP</sequence>
<proteinExistence type="predicted"/>
<dbReference type="Gene3D" id="3.30.420.10">
    <property type="entry name" value="Ribonuclease H-like superfamily/Ribonuclease H"/>
    <property type="match status" value="1"/>
</dbReference>
<protein>
    <recommendedName>
        <fullName evidence="2">F-box domain-containing protein</fullName>
    </recommendedName>
</protein>